<accession>A0A2A2LFQ9</accession>
<dbReference type="Pfam" id="PF01060">
    <property type="entry name" value="TTR-52"/>
    <property type="match status" value="1"/>
</dbReference>
<dbReference type="PANTHER" id="PTHR12940">
    <property type="entry name" value="ES-2 PROTEIN - RELATED"/>
    <property type="match status" value="1"/>
</dbReference>
<dbReference type="GO" id="GO:0009986">
    <property type="term" value="C:cell surface"/>
    <property type="evidence" value="ECO:0007669"/>
    <property type="project" value="InterPro"/>
</dbReference>
<evidence type="ECO:0000256" key="3">
    <source>
        <dbReference type="ARBA" id="ARBA00009072"/>
    </source>
</evidence>
<keyword evidence="5" id="KW-0964">Secreted</keyword>
<keyword evidence="6" id="KW-0732">Signal</keyword>
<feature type="compositionally biased region" description="Basic and acidic residues" evidence="8">
    <location>
        <begin position="87"/>
        <end position="102"/>
    </location>
</feature>
<feature type="compositionally biased region" description="Low complexity" evidence="8">
    <location>
        <begin position="156"/>
        <end position="166"/>
    </location>
</feature>
<keyword evidence="10" id="KW-1185">Reference proteome</keyword>
<evidence type="ECO:0000256" key="8">
    <source>
        <dbReference type="SAM" id="MobiDB-lite"/>
    </source>
</evidence>
<evidence type="ECO:0000256" key="1">
    <source>
        <dbReference type="ARBA" id="ARBA00004123"/>
    </source>
</evidence>
<evidence type="ECO:0000256" key="2">
    <source>
        <dbReference type="ARBA" id="ARBA00004613"/>
    </source>
</evidence>
<dbReference type="InterPro" id="IPR019148">
    <property type="entry name" value="Nuclear_protein_DGCR14_ESS-2"/>
</dbReference>
<dbReference type="AlphaFoldDB" id="A0A2A2LFQ9"/>
<dbReference type="Pfam" id="PF09751">
    <property type="entry name" value="Es2"/>
    <property type="match status" value="1"/>
</dbReference>
<dbReference type="InterPro" id="IPR001534">
    <property type="entry name" value="Transthyretin-like"/>
</dbReference>
<sequence>MSSFEAEDRRAKYAVMPKSSNEGKMVKLEPKKLKTNKEVRTILPEEKYLDKLEKIIVRDYFPELPKLKAQAEYMDAQARNDVAKMRELQLRFKTQRRTDRRTSPSGRLATSPERRATSPTRFDPDAPGPSGTGKPDRIDPSPMPYANQEGDNDAESTTSSKTMKASSSKKKDPASLSIDEYLNKYTSEDNASFEELTQIMRKKELAAKAWAFNAEKEHNQGKIAYGSMAADADVQLALRYNPEAASEKPRDLDNWSYRAVNTVLFQIEGAPLTDAEKIELAKKNQRVINKNATRFPEDTKVKPSEISMARAQMMQAAVNLGRINVHGQEAVLPNAIDLLSTPSPGPGVEASPLMTWGEIDGTPFRLDAPDVDTSMSSAPAFKIPEVPYREQIHQKIHDTIVDRYHQKRKLAMNAIEKAHRSPRFGSTRSTDKLSVLSPAARRLATNKLGIKLTSPAEKFRSPTPSRTQSTGVTGKLICDDGPAANVLVKLYEHDKLTPDELMDSTTTDSEGNFKLSGSADEISSIEPKINIYHDCNDGIKPCQRKVTIFIPMAYVQNVKTPSKFYDLGTMQLSAVYPDESRDCLH</sequence>
<dbReference type="InterPro" id="IPR038479">
    <property type="entry name" value="Transthyretin-like_sf"/>
</dbReference>
<dbReference type="EMBL" id="LIAE01006806">
    <property type="protein sequence ID" value="PAV85042.1"/>
    <property type="molecule type" value="Genomic_DNA"/>
</dbReference>
<evidence type="ECO:0000256" key="4">
    <source>
        <dbReference type="ARBA" id="ARBA00010112"/>
    </source>
</evidence>
<comment type="caution">
    <text evidence="9">The sequence shown here is derived from an EMBL/GenBank/DDBJ whole genome shotgun (WGS) entry which is preliminary data.</text>
</comment>
<evidence type="ECO:0000256" key="6">
    <source>
        <dbReference type="ARBA" id="ARBA00022729"/>
    </source>
</evidence>
<dbReference type="PANTHER" id="PTHR12940:SF0">
    <property type="entry name" value="SPLICING FACTOR ESS-2 HOMOLOG"/>
    <property type="match status" value="1"/>
</dbReference>
<proteinExistence type="inferred from homology"/>
<comment type="similarity">
    <text evidence="3">Belongs to the ESS2 family.</text>
</comment>
<organism evidence="9 10">
    <name type="scientific">Diploscapter pachys</name>
    <dbReference type="NCBI Taxonomy" id="2018661"/>
    <lineage>
        <taxon>Eukaryota</taxon>
        <taxon>Metazoa</taxon>
        <taxon>Ecdysozoa</taxon>
        <taxon>Nematoda</taxon>
        <taxon>Chromadorea</taxon>
        <taxon>Rhabditida</taxon>
        <taxon>Rhabditina</taxon>
        <taxon>Rhabditomorpha</taxon>
        <taxon>Rhabditoidea</taxon>
        <taxon>Rhabditidae</taxon>
        <taxon>Diploscapter</taxon>
    </lineage>
</organism>
<evidence type="ECO:0000313" key="9">
    <source>
        <dbReference type="EMBL" id="PAV85042.1"/>
    </source>
</evidence>
<evidence type="ECO:0000313" key="10">
    <source>
        <dbReference type="Proteomes" id="UP000218231"/>
    </source>
</evidence>
<comment type="similarity">
    <text evidence="4">Belongs to the nematode transthyretin-like family.</text>
</comment>
<name>A0A2A2LFQ9_9BILA</name>
<dbReference type="Gene3D" id="2.60.40.3330">
    <property type="match status" value="1"/>
</dbReference>
<protein>
    <submittedName>
        <fullName evidence="9">Uncharacterized protein</fullName>
    </submittedName>
</protein>
<evidence type="ECO:0000256" key="7">
    <source>
        <dbReference type="ARBA" id="ARBA00023242"/>
    </source>
</evidence>
<feature type="region of interest" description="Disordered" evidence="8">
    <location>
        <begin position="87"/>
        <end position="174"/>
    </location>
</feature>
<dbReference type="GO" id="GO:0005576">
    <property type="term" value="C:extracellular region"/>
    <property type="evidence" value="ECO:0007669"/>
    <property type="project" value="UniProtKB-SubCell"/>
</dbReference>
<evidence type="ECO:0000256" key="5">
    <source>
        <dbReference type="ARBA" id="ARBA00022525"/>
    </source>
</evidence>
<keyword evidence="7" id="KW-0539">Nucleus</keyword>
<dbReference type="OrthoDB" id="19679at2759"/>
<dbReference type="STRING" id="2018661.A0A2A2LFQ9"/>
<gene>
    <name evidence="9" type="ORF">WR25_04484</name>
</gene>
<dbReference type="GO" id="GO:0071013">
    <property type="term" value="C:catalytic step 2 spliceosome"/>
    <property type="evidence" value="ECO:0007669"/>
    <property type="project" value="TreeGrafter"/>
</dbReference>
<dbReference type="Proteomes" id="UP000218231">
    <property type="component" value="Unassembled WGS sequence"/>
</dbReference>
<reference evidence="9 10" key="1">
    <citation type="journal article" date="2017" name="Curr. Biol.">
        <title>Genome architecture and evolution of a unichromosomal asexual nematode.</title>
        <authorList>
            <person name="Fradin H."/>
            <person name="Zegar C."/>
            <person name="Gutwein M."/>
            <person name="Lucas J."/>
            <person name="Kovtun M."/>
            <person name="Corcoran D."/>
            <person name="Baugh L.R."/>
            <person name="Kiontke K."/>
            <person name="Gunsalus K."/>
            <person name="Fitch D.H."/>
            <person name="Piano F."/>
        </authorList>
    </citation>
    <scope>NUCLEOTIDE SEQUENCE [LARGE SCALE GENOMIC DNA]</scope>
    <source>
        <strain evidence="9">PF1309</strain>
    </source>
</reference>
<comment type="subcellular location">
    <subcellularLocation>
        <location evidence="1">Nucleus</location>
    </subcellularLocation>
    <subcellularLocation>
        <location evidence="2">Secreted</location>
    </subcellularLocation>
</comment>